<dbReference type="Proteomes" id="UP000184518">
    <property type="component" value="Unassembled WGS sequence"/>
</dbReference>
<dbReference type="RefSeq" id="WP_072961966.1">
    <property type="nucleotide sequence ID" value="NZ_FQUT01000013.1"/>
</dbReference>
<protein>
    <submittedName>
        <fullName evidence="1">Uncharacterized protein</fullName>
    </submittedName>
</protein>
<evidence type="ECO:0000313" key="1">
    <source>
        <dbReference type="EMBL" id="SHG32552.1"/>
    </source>
</evidence>
<dbReference type="PROSITE" id="PS51257">
    <property type="entry name" value="PROKAR_LIPOPROTEIN"/>
    <property type="match status" value="1"/>
</dbReference>
<sequence>MKTGFFSLLFVALLSCKKENTVSDMNQKDSAKIISENRKDSTTIPVQHKEEIFNFVTELCENKGHFDSGKYTREELEGTYKLWFQMGGIALSTPSVYNFNGLQKVRNEKEAILAKLDQDFASQKRVLENLKLVKDPYWEDIRKQHLQELAEEYEFRKTEIKAFSDPSVLVNHKLSKGCENFVKALNSNEVQMTEEWRKLREEMSKRNSDPQRILNEFEEHLYSSDKKDFATIDLITFGWGNCANDHIKRVEHDEKMNKKFESLFIKIDSECDEP</sequence>
<organism evidence="1 2">
    <name type="scientific">Chryseobacterium arachidis</name>
    <dbReference type="NCBI Taxonomy" id="1416778"/>
    <lineage>
        <taxon>Bacteria</taxon>
        <taxon>Pseudomonadati</taxon>
        <taxon>Bacteroidota</taxon>
        <taxon>Flavobacteriia</taxon>
        <taxon>Flavobacteriales</taxon>
        <taxon>Weeksellaceae</taxon>
        <taxon>Chryseobacterium group</taxon>
        <taxon>Chryseobacterium</taxon>
    </lineage>
</organism>
<dbReference type="OrthoDB" id="1362060at2"/>
<name>A0A1M5IW57_9FLAO</name>
<evidence type="ECO:0000313" key="2">
    <source>
        <dbReference type="Proteomes" id="UP000184518"/>
    </source>
</evidence>
<accession>A0A1M5IW57</accession>
<keyword evidence="2" id="KW-1185">Reference proteome</keyword>
<gene>
    <name evidence="1" type="ORF">SAMN05443633_11388</name>
</gene>
<dbReference type="AlphaFoldDB" id="A0A1M5IW57"/>
<proteinExistence type="predicted"/>
<dbReference type="EMBL" id="FQUT01000013">
    <property type="protein sequence ID" value="SHG32552.1"/>
    <property type="molecule type" value="Genomic_DNA"/>
</dbReference>
<reference evidence="2" key="1">
    <citation type="submission" date="2016-11" db="EMBL/GenBank/DDBJ databases">
        <authorList>
            <person name="Varghese N."/>
            <person name="Submissions S."/>
        </authorList>
    </citation>
    <scope>NUCLEOTIDE SEQUENCE [LARGE SCALE GENOMIC DNA]</scope>
    <source>
        <strain evidence="2">DSM 27619</strain>
    </source>
</reference>
<dbReference type="STRING" id="1416778.SAMN05443633_11388"/>